<gene>
    <name evidence="2" type="ORF">DEM27_10640</name>
</gene>
<evidence type="ECO:0000256" key="1">
    <source>
        <dbReference type="SAM" id="MobiDB-lite"/>
    </source>
</evidence>
<organism evidence="2 3">
    <name type="scientific">Metarhizobium album</name>
    <dbReference type="NCBI Taxonomy" id="2182425"/>
    <lineage>
        <taxon>Bacteria</taxon>
        <taxon>Pseudomonadati</taxon>
        <taxon>Pseudomonadota</taxon>
        <taxon>Alphaproteobacteria</taxon>
        <taxon>Hyphomicrobiales</taxon>
        <taxon>Rhizobiaceae</taxon>
        <taxon>Metarhizobium</taxon>
    </lineage>
</organism>
<dbReference type="InterPro" id="IPR009159">
    <property type="entry name" value="Dhfr_type_II"/>
</dbReference>
<sequence>MRLRMRRGGFIARPKLRQRHKQTMRPASCPASPPRRAPTVADRKFQKDDYVRKTKGSWWEGYVRGFYDTEDNPDGICVQLDKPNGPVQIYPAAAFELAEPPKDNMGADE</sequence>
<keyword evidence="3" id="KW-1185">Reference proteome</keyword>
<dbReference type="Gene3D" id="2.30.30.60">
    <property type="match status" value="1"/>
</dbReference>
<name>A0A2U2DRI1_9HYPH</name>
<dbReference type="EMBL" id="QFBC01000004">
    <property type="protein sequence ID" value="PWE55908.1"/>
    <property type="molecule type" value="Genomic_DNA"/>
</dbReference>
<dbReference type="GO" id="GO:0009410">
    <property type="term" value="P:response to xenobiotic stimulus"/>
    <property type="evidence" value="ECO:0007669"/>
    <property type="project" value="InterPro"/>
</dbReference>
<dbReference type="InterPro" id="IPR008990">
    <property type="entry name" value="Elect_transpt_acc-like_dom_sf"/>
</dbReference>
<dbReference type="AlphaFoldDB" id="A0A2U2DRI1"/>
<comment type="caution">
    <text evidence="2">The sequence shown here is derived from an EMBL/GenBank/DDBJ whole genome shotgun (WGS) entry which is preliminary data.</text>
</comment>
<reference evidence="2 3" key="1">
    <citation type="submission" date="2018-05" db="EMBL/GenBank/DDBJ databases">
        <title>The draft genome of strain NS-104.</title>
        <authorList>
            <person name="Hang P."/>
            <person name="Jiang J."/>
        </authorList>
    </citation>
    <scope>NUCLEOTIDE SEQUENCE [LARGE SCALE GENOMIC DNA]</scope>
    <source>
        <strain evidence="2 3">NS-104</strain>
    </source>
</reference>
<dbReference type="Pfam" id="PF06442">
    <property type="entry name" value="DHFR_2"/>
    <property type="match status" value="1"/>
</dbReference>
<dbReference type="GO" id="GO:0004146">
    <property type="term" value="F:dihydrofolate reductase activity"/>
    <property type="evidence" value="ECO:0007669"/>
    <property type="project" value="InterPro"/>
</dbReference>
<feature type="compositionally biased region" description="Basic residues" evidence="1">
    <location>
        <begin position="14"/>
        <end position="23"/>
    </location>
</feature>
<dbReference type="InterPro" id="IPR023408">
    <property type="entry name" value="MscS_beta-dom_sf"/>
</dbReference>
<dbReference type="Proteomes" id="UP000245252">
    <property type="component" value="Unassembled WGS sequence"/>
</dbReference>
<dbReference type="SUPFAM" id="SSF50090">
    <property type="entry name" value="Electron transport accessory proteins"/>
    <property type="match status" value="1"/>
</dbReference>
<accession>A0A2U2DRI1</accession>
<evidence type="ECO:0000313" key="2">
    <source>
        <dbReference type="EMBL" id="PWE55908.1"/>
    </source>
</evidence>
<dbReference type="OrthoDB" id="8420333at2"/>
<proteinExistence type="predicted"/>
<evidence type="ECO:0000313" key="3">
    <source>
        <dbReference type="Proteomes" id="UP000245252"/>
    </source>
</evidence>
<feature type="region of interest" description="Disordered" evidence="1">
    <location>
        <begin position="1"/>
        <end position="43"/>
    </location>
</feature>
<protein>
    <submittedName>
        <fullName evidence="2">Uncharacterized protein</fullName>
    </submittedName>
</protein>